<keyword evidence="2" id="KW-1185">Reference proteome</keyword>
<evidence type="ECO:0000313" key="1">
    <source>
        <dbReference type="EMBL" id="AEI88829.1"/>
    </source>
</evidence>
<dbReference type="AlphaFoldDB" id="F7XVY0"/>
<dbReference type="Proteomes" id="UP000006639">
    <property type="component" value="Chromosome"/>
</dbReference>
<sequence length="44" mass="5130">MLQIPYKSNTSLSPLNTTFRLKNYLGCSKRRAEVTKQNKILIFI</sequence>
<gene>
    <name evidence="1" type="ordered locus">midi_00524</name>
</gene>
<name>F7XVY0_MIDMI</name>
<dbReference type="EMBL" id="CP002130">
    <property type="protein sequence ID" value="AEI88829.1"/>
    <property type="molecule type" value="Genomic_DNA"/>
</dbReference>
<reference evidence="1 2" key="1">
    <citation type="journal article" date="2011" name="Mol. Biol. Evol.">
        <title>Phylogenomic evidence for the presence of a flagellum and cbb3 oxidase in the free-living mitochondrial ancestor.</title>
        <authorList>
            <person name="Sassera D."/>
            <person name="Lo N."/>
            <person name="Epis S."/>
            <person name="D'Auria G."/>
            <person name="Montagna M."/>
            <person name="Comandatore F."/>
            <person name="Horner D."/>
            <person name="Pereto J."/>
            <person name="Luciano A.M."/>
            <person name="Franciosi F."/>
            <person name="Ferri E."/>
            <person name="Crotti E."/>
            <person name="Bazzocchi C."/>
            <person name="Daffonchio D."/>
            <person name="Sacchi L."/>
            <person name="Moya A."/>
            <person name="Latorre A."/>
            <person name="Bandi C."/>
        </authorList>
    </citation>
    <scope>NUCLEOTIDE SEQUENCE [LARGE SCALE GENOMIC DNA]</scope>
    <source>
        <strain evidence="1 2">IricVA</strain>
    </source>
</reference>
<organism evidence="1 2">
    <name type="scientific">Midichloria mitochondrii (strain IricVA)</name>
    <dbReference type="NCBI Taxonomy" id="696127"/>
    <lineage>
        <taxon>Bacteria</taxon>
        <taxon>Pseudomonadati</taxon>
        <taxon>Pseudomonadota</taxon>
        <taxon>Alphaproteobacteria</taxon>
        <taxon>Rickettsiales</taxon>
        <taxon>Candidatus Midichloriaceae</taxon>
        <taxon>Candidatus Midichloria</taxon>
    </lineage>
</organism>
<protein>
    <submittedName>
        <fullName evidence="1">Uncharacterized protein</fullName>
    </submittedName>
</protein>
<dbReference type="STRING" id="696127.midi_00524"/>
<dbReference type="HOGENOM" id="CLU_3218691_0_0_5"/>
<evidence type="ECO:0000313" key="2">
    <source>
        <dbReference type="Proteomes" id="UP000006639"/>
    </source>
</evidence>
<dbReference type="KEGG" id="mmn:midi_00524"/>
<proteinExistence type="predicted"/>
<accession>F7XVY0</accession>